<accession>A0A386T9V4</accession>
<evidence type="ECO:0000256" key="1">
    <source>
        <dbReference type="SAM" id="Phobius"/>
    </source>
</evidence>
<dbReference type="EMBL" id="MG813798">
    <property type="protein sequence ID" value="AYE84585.1"/>
    <property type="molecule type" value="Genomic_DNA"/>
</dbReference>
<reference evidence="2" key="1">
    <citation type="journal article" date="2018" name="Int. J. Biol. Macromol.">
        <title>The first two mitochondrial genomes of the family Aphelinidae with novel gene orders and phylogenetic implications.</title>
        <authorList>
            <person name="Zhu J.C."/>
            <person name="Tang P."/>
            <person name="Zheng B.Y."/>
            <person name="Wu Q."/>
            <person name="Wei S.J."/>
            <person name="Chen X.X."/>
        </authorList>
    </citation>
    <scope>NUCLEOTIDE SEQUENCE</scope>
</reference>
<name>A0A386T9V4_9HYME</name>
<evidence type="ECO:0000313" key="2">
    <source>
        <dbReference type="EMBL" id="AYE84585.1"/>
    </source>
</evidence>
<sequence length="54" mass="6887">MFIPQMSPLLWLILYIYFILLFVFINILIYYFFFNFKKNNLKKSLFLINLKWLW</sequence>
<keyword evidence="2" id="KW-0496">Mitochondrion</keyword>
<keyword evidence="1" id="KW-0472">Membrane</keyword>
<protein>
    <submittedName>
        <fullName evidence="2">ATP synthase F0 subunit 8</fullName>
    </submittedName>
</protein>
<organism evidence="2">
    <name type="scientific">Encarsia obtusiclava</name>
    <dbReference type="NCBI Taxonomy" id="2358487"/>
    <lineage>
        <taxon>Eukaryota</taxon>
        <taxon>Metazoa</taxon>
        <taxon>Ecdysozoa</taxon>
        <taxon>Arthropoda</taxon>
        <taxon>Hexapoda</taxon>
        <taxon>Insecta</taxon>
        <taxon>Pterygota</taxon>
        <taxon>Neoptera</taxon>
        <taxon>Endopterygota</taxon>
        <taxon>Hymenoptera</taxon>
        <taxon>Apocrita</taxon>
        <taxon>Proctotrupomorpha</taxon>
        <taxon>Chalcidoidea</taxon>
        <taxon>Aphelinidae</taxon>
        <taxon>Coccophaginae</taxon>
        <taxon>Encarsia</taxon>
    </lineage>
</organism>
<reference evidence="2" key="2">
    <citation type="submission" date="2018-01" db="EMBL/GenBank/DDBJ databases">
        <authorList>
            <person name="Gaut B.S."/>
            <person name="Morton B.R."/>
            <person name="Clegg M.T."/>
            <person name="Duvall M.R."/>
        </authorList>
    </citation>
    <scope>NUCLEOTIDE SEQUENCE</scope>
</reference>
<dbReference type="AlphaFoldDB" id="A0A386T9V4"/>
<keyword evidence="1" id="KW-1133">Transmembrane helix</keyword>
<keyword evidence="1" id="KW-0812">Transmembrane</keyword>
<gene>
    <name evidence="2" type="primary">ATP8</name>
</gene>
<proteinExistence type="predicted"/>
<feature type="transmembrane region" description="Helical" evidence="1">
    <location>
        <begin position="12"/>
        <end position="33"/>
    </location>
</feature>
<geneLocation type="mitochondrion" evidence="2"/>